<accession>A0A1H3S3C8</accession>
<evidence type="ECO:0000313" key="2">
    <source>
        <dbReference type="Proteomes" id="UP000199515"/>
    </source>
</evidence>
<sequence>MSYLVHSWARMVQDFEHETVELVRLDGQRIQLSSPGTSDPYRTFLSATYDFVDRVLILNLVHGDQVEVEIGGFPDDDHRRGDRLCVYLDQNQWIKLAQYVHTPDKLTAPERAAAETVCRWARDQRILLPLSGAHLTEIASARSRYRNTLVPLMLELCRGWQMRSPIRVRQDELRAMFRVRQAGQQTSEEARPAVFTLEPGALFGTDASPPTGGTVPPEFAELHRRVTWVTAMYSSVLDDEPIERGQADELADRWAKSLHELAVELKRNTAARENSRTVIRTRLIVDMRDDVIEAALAAGMPLERFEAWHTEEAEQDLLATPYVGTVYEATHARLRNAGDVWHGHDLNDLLYLACASAYADVVACENKAADYLARAWRSRSGGAKLVKTLPALVEHLQPILR</sequence>
<proteinExistence type="predicted"/>
<dbReference type="AlphaFoldDB" id="A0A1H3S3C8"/>
<keyword evidence="2" id="KW-1185">Reference proteome</keyword>
<name>A0A1H3S3C8_9PSEU</name>
<gene>
    <name evidence="1" type="ORF">SAMN05421504_112178</name>
</gene>
<dbReference type="EMBL" id="FNON01000012">
    <property type="protein sequence ID" value="SDZ32085.1"/>
    <property type="molecule type" value="Genomic_DNA"/>
</dbReference>
<evidence type="ECO:0000313" key="1">
    <source>
        <dbReference type="EMBL" id="SDZ32085.1"/>
    </source>
</evidence>
<protein>
    <submittedName>
        <fullName evidence="1">Uncharacterized protein</fullName>
    </submittedName>
</protein>
<organism evidence="1 2">
    <name type="scientific">Amycolatopsis xylanica</name>
    <dbReference type="NCBI Taxonomy" id="589385"/>
    <lineage>
        <taxon>Bacteria</taxon>
        <taxon>Bacillati</taxon>
        <taxon>Actinomycetota</taxon>
        <taxon>Actinomycetes</taxon>
        <taxon>Pseudonocardiales</taxon>
        <taxon>Pseudonocardiaceae</taxon>
        <taxon>Amycolatopsis</taxon>
    </lineage>
</organism>
<dbReference type="Proteomes" id="UP000199515">
    <property type="component" value="Unassembled WGS sequence"/>
</dbReference>
<reference evidence="1 2" key="1">
    <citation type="submission" date="2016-10" db="EMBL/GenBank/DDBJ databases">
        <authorList>
            <person name="de Groot N.N."/>
        </authorList>
    </citation>
    <scope>NUCLEOTIDE SEQUENCE [LARGE SCALE GENOMIC DNA]</scope>
    <source>
        <strain evidence="1 2">CPCC 202699</strain>
    </source>
</reference>